<proteinExistence type="predicted"/>
<feature type="signal peptide" evidence="1">
    <location>
        <begin position="1"/>
        <end position="33"/>
    </location>
</feature>
<dbReference type="AlphaFoldDB" id="A0AA38U9P6"/>
<name>A0AA38U9P6_9AGAR</name>
<comment type="caution">
    <text evidence="2">The sequence shown here is derived from an EMBL/GenBank/DDBJ whole genome shotgun (WGS) entry which is preliminary data.</text>
</comment>
<evidence type="ECO:0000313" key="2">
    <source>
        <dbReference type="EMBL" id="KAJ3831377.1"/>
    </source>
</evidence>
<evidence type="ECO:0000256" key="1">
    <source>
        <dbReference type="SAM" id="SignalP"/>
    </source>
</evidence>
<accession>A0AA38U9P6</accession>
<evidence type="ECO:0000313" key="3">
    <source>
        <dbReference type="Proteomes" id="UP001163846"/>
    </source>
</evidence>
<sequence>MFSLASTKLSSASCVRLLLTVSFLLWSLGTARAAERSVGSLNPEISRQPTMLHYSQIALHVPPSLHRHTLNNGISMNVGRFLLDNARELKSEGASKEATDLAGSPGDGSKEIGWVWTADEAITKGHLDAALQAVKHKDFPSTLGFLKAYLDELVKRIPHDSDILHNWTLAMGALQRFIADASVPQRQ</sequence>
<reference evidence="2" key="1">
    <citation type="submission" date="2022-08" db="EMBL/GenBank/DDBJ databases">
        <authorList>
            <consortium name="DOE Joint Genome Institute"/>
            <person name="Min B."/>
            <person name="Riley R."/>
            <person name="Sierra-Patev S."/>
            <person name="Naranjo-Ortiz M."/>
            <person name="Looney B."/>
            <person name="Konkel Z."/>
            <person name="Slot J.C."/>
            <person name="Sakamoto Y."/>
            <person name="Steenwyk J.L."/>
            <person name="Rokas A."/>
            <person name="Carro J."/>
            <person name="Camarero S."/>
            <person name="Ferreira P."/>
            <person name="Molpeceres G."/>
            <person name="Ruiz-Duenas F.J."/>
            <person name="Serrano A."/>
            <person name="Henrissat B."/>
            <person name="Drula E."/>
            <person name="Hughes K.W."/>
            <person name="Mata J.L."/>
            <person name="Ishikawa N.K."/>
            <person name="Vargas-Isla R."/>
            <person name="Ushijima S."/>
            <person name="Smith C.A."/>
            <person name="Ahrendt S."/>
            <person name="Andreopoulos W."/>
            <person name="He G."/>
            <person name="Labutti K."/>
            <person name="Lipzen A."/>
            <person name="Ng V."/>
            <person name="Sandor L."/>
            <person name="Barry K."/>
            <person name="Martinez A.T."/>
            <person name="Xiao Y."/>
            <person name="Gibbons J.G."/>
            <person name="Terashima K."/>
            <person name="Hibbett D.S."/>
            <person name="Grigoriev I.V."/>
        </authorList>
    </citation>
    <scope>NUCLEOTIDE SEQUENCE</scope>
    <source>
        <strain evidence="2">TFB9207</strain>
    </source>
</reference>
<keyword evidence="3" id="KW-1185">Reference proteome</keyword>
<protein>
    <submittedName>
        <fullName evidence="2">Uncharacterized protein</fullName>
    </submittedName>
</protein>
<organism evidence="2 3">
    <name type="scientific">Lentinula raphanica</name>
    <dbReference type="NCBI Taxonomy" id="153919"/>
    <lineage>
        <taxon>Eukaryota</taxon>
        <taxon>Fungi</taxon>
        <taxon>Dikarya</taxon>
        <taxon>Basidiomycota</taxon>
        <taxon>Agaricomycotina</taxon>
        <taxon>Agaricomycetes</taxon>
        <taxon>Agaricomycetidae</taxon>
        <taxon>Agaricales</taxon>
        <taxon>Marasmiineae</taxon>
        <taxon>Omphalotaceae</taxon>
        <taxon>Lentinula</taxon>
    </lineage>
</organism>
<feature type="chain" id="PRO_5041422708" evidence="1">
    <location>
        <begin position="34"/>
        <end position="187"/>
    </location>
</feature>
<dbReference type="EMBL" id="MU807525">
    <property type="protein sequence ID" value="KAJ3831377.1"/>
    <property type="molecule type" value="Genomic_DNA"/>
</dbReference>
<gene>
    <name evidence="2" type="ORF">F5878DRAFT_667619</name>
</gene>
<keyword evidence="1" id="KW-0732">Signal</keyword>
<dbReference type="Proteomes" id="UP001163846">
    <property type="component" value="Unassembled WGS sequence"/>
</dbReference>